<reference evidence="1" key="1">
    <citation type="submission" date="2023-04" db="EMBL/GenBank/DDBJ databases">
        <title>Draft Genome sequencing of Naganishia species isolated from polar environments using Oxford Nanopore Technology.</title>
        <authorList>
            <person name="Leo P."/>
            <person name="Venkateswaran K."/>
        </authorList>
    </citation>
    <scope>NUCLEOTIDE SEQUENCE</scope>
    <source>
        <strain evidence="1">MNA-CCFEE 5423</strain>
    </source>
</reference>
<organism evidence="1 2">
    <name type="scientific">Naganishia friedmannii</name>
    <dbReference type="NCBI Taxonomy" id="89922"/>
    <lineage>
        <taxon>Eukaryota</taxon>
        <taxon>Fungi</taxon>
        <taxon>Dikarya</taxon>
        <taxon>Basidiomycota</taxon>
        <taxon>Agaricomycotina</taxon>
        <taxon>Tremellomycetes</taxon>
        <taxon>Filobasidiales</taxon>
        <taxon>Filobasidiaceae</taxon>
        <taxon>Naganishia</taxon>
    </lineage>
</organism>
<keyword evidence="2" id="KW-1185">Reference proteome</keyword>
<proteinExistence type="predicted"/>
<accession>A0ACC2V7A9</accession>
<comment type="caution">
    <text evidence="1">The sequence shown here is derived from an EMBL/GenBank/DDBJ whole genome shotgun (WGS) entry which is preliminary data.</text>
</comment>
<name>A0ACC2V7A9_9TREE</name>
<gene>
    <name evidence="1" type="ORF">QFC21_005611</name>
</gene>
<dbReference type="EMBL" id="JASBWT010000022">
    <property type="protein sequence ID" value="KAJ9095245.1"/>
    <property type="molecule type" value="Genomic_DNA"/>
</dbReference>
<sequence length="471" mass="52783">MVINPAGNGWKLPCDQFSPKDKDRWPTIITNIVSTLSNEIHTLTLTLSSDSDDSTTTTTTTADSNGDSSLPSADRDSESDTNVKIEEGKEIIRALSGLKHDMGRNKALSEIEQDGGSNVDCYNAHLKALDGTDDTWFTAAWLFAECYLYRQIRTLFAKTRCWNAYDPFFLSKEETYKSSSTAMIHLAKSLLALDERRDLVKDYEQPNSALEIIFLCVCGFAVPLDLGWLGMLNRWLIWLAGFALVADDLSLLVDLKYEDLQKLQAVGAAAQAENAKYILRNDFARVWEHIKTQKDARVDIVLDNAGFELYTDLILADFLVSHTPFVKQVVFHPKTIPWFVSDTLPYDFTWAIESLKDESFFIKHAPEITSSDLSVLKALGERWTRHMESGVFKLSIPTTTPLGAPSLADFWTTQHSYQYLPAEAPELLAELKKSALVIFKGDLNYRKLVADGKWPATTPFAAALAWALLKG</sequence>
<evidence type="ECO:0000313" key="2">
    <source>
        <dbReference type="Proteomes" id="UP001227268"/>
    </source>
</evidence>
<dbReference type="Proteomes" id="UP001227268">
    <property type="component" value="Unassembled WGS sequence"/>
</dbReference>
<protein>
    <submittedName>
        <fullName evidence="1">Uncharacterized protein</fullName>
    </submittedName>
</protein>
<evidence type="ECO:0000313" key="1">
    <source>
        <dbReference type="EMBL" id="KAJ9095245.1"/>
    </source>
</evidence>